<evidence type="ECO:0000313" key="3">
    <source>
        <dbReference type="Proteomes" id="UP001595821"/>
    </source>
</evidence>
<name>A0ABD5NTU0_9EURY</name>
<evidence type="ECO:0000256" key="1">
    <source>
        <dbReference type="SAM" id="MobiDB-lite"/>
    </source>
</evidence>
<proteinExistence type="predicted"/>
<dbReference type="Proteomes" id="UP001595821">
    <property type="component" value="Unassembled WGS sequence"/>
</dbReference>
<reference evidence="2 3" key="1">
    <citation type="journal article" date="2014" name="Int. J. Syst. Evol. Microbiol.">
        <title>Complete genome sequence of Corynebacterium casei LMG S-19264T (=DSM 44701T), isolated from a smear-ripened cheese.</title>
        <authorList>
            <consortium name="US DOE Joint Genome Institute (JGI-PGF)"/>
            <person name="Walter F."/>
            <person name="Albersmeier A."/>
            <person name="Kalinowski J."/>
            <person name="Ruckert C."/>
        </authorList>
    </citation>
    <scope>NUCLEOTIDE SEQUENCE [LARGE SCALE GENOMIC DNA]</scope>
    <source>
        <strain evidence="2 3">IBRC-M 10912</strain>
    </source>
</reference>
<comment type="caution">
    <text evidence="2">The sequence shown here is derived from an EMBL/GenBank/DDBJ whole genome shotgun (WGS) entry which is preliminary data.</text>
</comment>
<accession>A0ABD5NTU0</accession>
<feature type="region of interest" description="Disordered" evidence="1">
    <location>
        <begin position="1"/>
        <end position="43"/>
    </location>
</feature>
<sequence>MATKNPPAKPATDAPESGTGMAHPTVVPVNFDPDAPGNRRDRD</sequence>
<evidence type="ECO:0000313" key="2">
    <source>
        <dbReference type="EMBL" id="MFC4245479.1"/>
    </source>
</evidence>
<dbReference type="GeneID" id="76530259"/>
<organism evidence="2 3">
    <name type="scientific">Natribaculum luteum</name>
    <dbReference type="NCBI Taxonomy" id="1586232"/>
    <lineage>
        <taxon>Archaea</taxon>
        <taxon>Methanobacteriati</taxon>
        <taxon>Methanobacteriota</taxon>
        <taxon>Stenosarchaea group</taxon>
        <taxon>Halobacteria</taxon>
        <taxon>Halobacteriales</taxon>
        <taxon>Natrialbaceae</taxon>
        <taxon>Natribaculum</taxon>
    </lineage>
</organism>
<dbReference type="AlphaFoldDB" id="A0ABD5NTU0"/>
<gene>
    <name evidence="2" type="ORF">ACFOZ7_00425</name>
</gene>
<dbReference type="EMBL" id="JBHSDJ010000002">
    <property type="protein sequence ID" value="MFC4245479.1"/>
    <property type="molecule type" value="Genomic_DNA"/>
</dbReference>
<protein>
    <submittedName>
        <fullName evidence="2">Uncharacterized protein</fullName>
    </submittedName>
</protein>
<dbReference type="RefSeq" id="WP_265781525.1">
    <property type="nucleotide sequence ID" value="NZ_CP095397.1"/>
</dbReference>